<evidence type="ECO:0000256" key="3">
    <source>
        <dbReference type="ARBA" id="ARBA00023110"/>
    </source>
</evidence>
<feature type="domain" description="PPIase cyclophilin-type" evidence="6">
    <location>
        <begin position="11"/>
        <end position="164"/>
    </location>
</feature>
<dbReference type="PROSITE" id="PS00170">
    <property type="entry name" value="CSA_PPIASE_1"/>
    <property type="match status" value="1"/>
</dbReference>
<dbReference type="GO" id="GO:0016853">
    <property type="term" value="F:isomerase activity"/>
    <property type="evidence" value="ECO:0007669"/>
    <property type="project" value="UniProtKB-KW"/>
</dbReference>
<reference evidence="7 8" key="1">
    <citation type="submission" date="2019-12" db="EMBL/GenBank/DDBJ databases">
        <title>Genome sequence of Streptomyces bambusae.</title>
        <authorList>
            <person name="Bansal K."/>
            <person name="Choksket S."/>
            <person name="Korpole S."/>
            <person name="Patil P.B."/>
        </authorList>
    </citation>
    <scope>NUCLEOTIDE SEQUENCE [LARGE SCALE GENOMIC DNA]</scope>
    <source>
        <strain evidence="7 8">SK60</strain>
    </source>
</reference>
<name>A0ABS6ZG56_9ACTN</name>
<dbReference type="PRINTS" id="PR00153">
    <property type="entry name" value="CSAPPISMRASE"/>
</dbReference>
<evidence type="ECO:0000256" key="1">
    <source>
        <dbReference type="ARBA" id="ARBA00002388"/>
    </source>
</evidence>
<accession>A0ABS6ZG56</accession>
<evidence type="ECO:0000256" key="5">
    <source>
        <dbReference type="RuleBase" id="RU363019"/>
    </source>
</evidence>
<dbReference type="SUPFAM" id="SSF50891">
    <property type="entry name" value="Cyclophilin-like"/>
    <property type="match status" value="1"/>
</dbReference>
<dbReference type="InterPro" id="IPR020892">
    <property type="entry name" value="Cyclophilin-type_PPIase_CS"/>
</dbReference>
<protein>
    <recommendedName>
        <fullName evidence="5">Peptidyl-prolyl cis-trans isomerase</fullName>
        <shortName evidence="5">PPIase</shortName>
        <ecNumber evidence="5">5.2.1.8</ecNumber>
    </recommendedName>
</protein>
<dbReference type="EMBL" id="WTFF01000470">
    <property type="protein sequence ID" value="MBW5486742.1"/>
    <property type="molecule type" value="Genomic_DNA"/>
</dbReference>
<proteinExistence type="inferred from homology"/>
<dbReference type="InterPro" id="IPR002130">
    <property type="entry name" value="Cyclophilin-type_PPIase_dom"/>
</dbReference>
<dbReference type="InterPro" id="IPR044665">
    <property type="entry name" value="E_coli_cyclophilin_A-like"/>
</dbReference>
<comment type="function">
    <text evidence="1 5">PPIases accelerate the folding of proteins. It catalyzes the cis-trans isomerization of proline imidic peptide bonds in oligopeptides.</text>
</comment>
<comment type="similarity">
    <text evidence="2 5">Belongs to the cyclophilin-type PPIase family.</text>
</comment>
<organism evidence="7 8">
    <name type="scientific">Streptomyces bambusae</name>
    <dbReference type="NCBI Taxonomy" id="1550616"/>
    <lineage>
        <taxon>Bacteria</taxon>
        <taxon>Bacillati</taxon>
        <taxon>Actinomycetota</taxon>
        <taxon>Actinomycetes</taxon>
        <taxon>Kitasatosporales</taxon>
        <taxon>Streptomycetaceae</taxon>
        <taxon>Streptomyces</taxon>
    </lineage>
</organism>
<evidence type="ECO:0000256" key="4">
    <source>
        <dbReference type="ARBA" id="ARBA00023235"/>
    </source>
</evidence>
<keyword evidence="3 5" id="KW-0697">Rotamase</keyword>
<evidence type="ECO:0000313" key="8">
    <source>
        <dbReference type="Proteomes" id="UP000812013"/>
    </source>
</evidence>
<dbReference type="InterPro" id="IPR024936">
    <property type="entry name" value="Cyclophilin-type_PPIase"/>
</dbReference>
<dbReference type="Pfam" id="PF00160">
    <property type="entry name" value="Pro_isomerase"/>
    <property type="match status" value="1"/>
</dbReference>
<dbReference type="InterPro" id="IPR029000">
    <property type="entry name" value="Cyclophilin-like_dom_sf"/>
</dbReference>
<dbReference type="EC" id="5.2.1.8" evidence="5"/>
<keyword evidence="4 5" id="KW-0413">Isomerase</keyword>
<comment type="caution">
    <text evidence="7">The sequence shown here is derived from an EMBL/GenBank/DDBJ whole genome shotgun (WGS) entry which is preliminary data.</text>
</comment>
<comment type="catalytic activity">
    <reaction evidence="5">
        <text>[protein]-peptidylproline (omega=180) = [protein]-peptidylproline (omega=0)</text>
        <dbReference type="Rhea" id="RHEA:16237"/>
        <dbReference type="Rhea" id="RHEA-COMP:10747"/>
        <dbReference type="Rhea" id="RHEA-COMP:10748"/>
        <dbReference type="ChEBI" id="CHEBI:83833"/>
        <dbReference type="ChEBI" id="CHEBI:83834"/>
        <dbReference type="EC" id="5.2.1.8"/>
    </reaction>
</comment>
<dbReference type="PROSITE" id="PS50072">
    <property type="entry name" value="CSA_PPIASE_2"/>
    <property type="match status" value="1"/>
</dbReference>
<keyword evidence="8" id="KW-1185">Reference proteome</keyword>
<dbReference type="CDD" id="cd01920">
    <property type="entry name" value="cyclophilin_EcCYP_like"/>
    <property type="match status" value="1"/>
</dbReference>
<dbReference type="Proteomes" id="UP000812013">
    <property type="component" value="Unassembled WGS sequence"/>
</dbReference>
<dbReference type="PIRSF" id="PIRSF001467">
    <property type="entry name" value="Peptidylpro_ismrse"/>
    <property type="match status" value="1"/>
</dbReference>
<dbReference type="PANTHER" id="PTHR43246">
    <property type="entry name" value="PEPTIDYL-PROLYL CIS-TRANS ISOMERASE CYP38, CHLOROPLASTIC"/>
    <property type="match status" value="1"/>
</dbReference>
<dbReference type="Gene3D" id="2.40.100.10">
    <property type="entry name" value="Cyclophilin-like"/>
    <property type="match status" value="1"/>
</dbReference>
<evidence type="ECO:0000256" key="2">
    <source>
        <dbReference type="ARBA" id="ARBA00007365"/>
    </source>
</evidence>
<evidence type="ECO:0000313" key="7">
    <source>
        <dbReference type="EMBL" id="MBW5486742.1"/>
    </source>
</evidence>
<gene>
    <name evidence="7" type="ORF">GPJ59_34095</name>
</gene>
<evidence type="ECO:0000259" key="6">
    <source>
        <dbReference type="PROSITE" id="PS50072"/>
    </source>
</evidence>
<sequence length="165" mass="17758">MPQVKLTTNFGAIVIDLDEEKAPITVANFLSYVRSGHYDGTIFHRVIPGFMNQGGGFTADMNQKPTQAPIQNEASNGLKNNKYTVAMARTNAPHSATSQFFINTADNEFLNFTSETMQGFGYAVFGAVTEGQDVVDSIAAVKTGRVGGHGDVPVEPVVIEKAEEL</sequence>